<evidence type="ECO:0000313" key="17">
    <source>
        <dbReference type="EMBL" id="RZT98937.1"/>
    </source>
</evidence>
<dbReference type="PANTHER" id="PTHR30305">
    <property type="entry name" value="PROTEIN YJDM-RELATED"/>
    <property type="match status" value="1"/>
</dbReference>
<dbReference type="FunFam" id="3.40.50.300:FF:000174">
    <property type="entry name" value="HPr kinase/phosphorylase"/>
    <property type="match status" value="1"/>
</dbReference>
<feature type="active site" description="Proton acceptor; for phosphorylation activity. Proton donor; for dephosphorylation activity" evidence="14">
    <location>
        <position position="179"/>
    </location>
</feature>
<feature type="domain" description="HPr(Ser) kinase/phosphorylase N-terminal" evidence="15">
    <location>
        <begin position="3"/>
        <end position="129"/>
    </location>
</feature>
<name>A0A4Q7VRS6_9BURK</name>
<gene>
    <name evidence="14" type="primary">hprK</name>
    <name evidence="17" type="ORF">EV681_0718</name>
</gene>
<feature type="active site" evidence="14">
    <location>
        <position position="244"/>
    </location>
</feature>
<feature type="domain" description="HPr kinase/phosphorylase C-terminal" evidence="16">
    <location>
        <begin position="132"/>
        <end position="300"/>
    </location>
</feature>
<organism evidence="17 18">
    <name type="scientific">Advenella incenata</name>
    <dbReference type="NCBI Taxonomy" id="267800"/>
    <lineage>
        <taxon>Bacteria</taxon>
        <taxon>Pseudomonadati</taxon>
        <taxon>Pseudomonadota</taxon>
        <taxon>Betaproteobacteria</taxon>
        <taxon>Burkholderiales</taxon>
        <taxon>Alcaligenaceae</taxon>
    </lineage>
</organism>
<dbReference type="SUPFAM" id="SSF53795">
    <property type="entry name" value="PEP carboxykinase-like"/>
    <property type="match status" value="1"/>
</dbReference>
<dbReference type="EMBL" id="SHKO01000001">
    <property type="protein sequence ID" value="RZT98937.1"/>
    <property type="molecule type" value="Genomic_DNA"/>
</dbReference>
<evidence type="ECO:0000256" key="4">
    <source>
        <dbReference type="ARBA" id="ARBA00011643"/>
    </source>
</evidence>
<dbReference type="CDD" id="cd01918">
    <property type="entry name" value="HprK_C"/>
    <property type="match status" value="1"/>
</dbReference>
<dbReference type="EC" id="2.7.4.-" evidence="14"/>
<comment type="catalytic activity">
    <reaction evidence="13 14">
        <text>[HPr protein]-O-phospho-L-serine + phosphate + H(+) = [HPr protein]-L-serine + diphosphate</text>
        <dbReference type="Rhea" id="RHEA:46604"/>
        <dbReference type="Rhea" id="RHEA-COMP:11602"/>
        <dbReference type="Rhea" id="RHEA-COMP:11603"/>
        <dbReference type="ChEBI" id="CHEBI:15378"/>
        <dbReference type="ChEBI" id="CHEBI:29999"/>
        <dbReference type="ChEBI" id="CHEBI:33019"/>
        <dbReference type="ChEBI" id="CHEBI:43474"/>
        <dbReference type="ChEBI" id="CHEBI:83421"/>
    </reaction>
</comment>
<dbReference type="GO" id="GO:0004712">
    <property type="term" value="F:protein serine/threonine/tyrosine kinase activity"/>
    <property type="evidence" value="ECO:0007669"/>
    <property type="project" value="UniProtKB-UniRule"/>
</dbReference>
<comment type="miscellaneous">
    <text evidence="14">Both phosphorylation and phosphorolysis are carried out by the same active site and suggest a common mechanism for both reactions.</text>
</comment>
<dbReference type="InterPro" id="IPR011126">
    <property type="entry name" value="Hpr_kin/Pase_Hpr_N"/>
</dbReference>
<dbReference type="EC" id="2.7.11.-" evidence="14"/>
<dbReference type="GO" id="GO:0000155">
    <property type="term" value="F:phosphorelay sensor kinase activity"/>
    <property type="evidence" value="ECO:0007669"/>
    <property type="project" value="InterPro"/>
</dbReference>
<dbReference type="GO" id="GO:0004674">
    <property type="term" value="F:protein serine/threonine kinase activity"/>
    <property type="evidence" value="ECO:0007669"/>
    <property type="project" value="UniProtKB-KW"/>
</dbReference>
<dbReference type="InterPro" id="IPR011104">
    <property type="entry name" value="Hpr_kin/Pase_C"/>
</dbReference>
<dbReference type="NCBIfam" id="TIGR00679">
    <property type="entry name" value="hpr-ser"/>
    <property type="match status" value="1"/>
</dbReference>
<keyword evidence="5 14" id="KW-0723">Serine/threonine-protein kinase</keyword>
<keyword evidence="6 14" id="KW-0808">Transferase</keyword>
<dbReference type="Gene3D" id="3.40.1390.20">
    <property type="entry name" value="HprK N-terminal domain-like"/>
    <property type="match status" value="1"/>
</dbReference>
<dbReference type="GO" id="GO:0000287">
    <property type="term" value="F:magnesium ion binding"/>
    <property type="evidence" value="ECO:0007669"/>
    <property type="project" value="UniProtKB-UniRule"/>
</dbReference>
<evidence type="ECO:0000256" key="9">
    <source>
        <dbReference type="ARBA" id="ARBA00022777"/>
    </source>
</evidence>
<keyword evidence="8 14" id="KW-0547">Nucleotide-binding</keyword>
<evidence type="ECO:0000256" key="5">
    <source>
        <dbReference type="ARBA" id="ARBA00022527"/>
    </source>
</evidence>
<dbReference type="Pfam" id="PF07475">
    <property type="entry name" value="Hpr_kinase_C"/>
    <property type="match status" value="1"/>
</dbReference>
<dbReference type="GO" id="GO:0005524">
    <property type="term" value="F:ATP binding"/>
    <property type="evidence" value="ECO:0007669"/>
    <property type="project" value="UniProtKB-UniRule"/>
</dbReference>
<proteinExistence type="inferred from homology"/>
<feature type="active site" evidence="14">
    <location>
        <position position="161"/>
    </location>
</feature>
<evidence type="ECO:0000256" key="12">
    <source>
        <dbReference type="ARBA" id="ARBA00023268"/>
    </source>
</evidence>
<reference evidence="17 18" key="1">
    <citation type="submission" date="2019-02" db="EMBL/GenBank/DDBJ databases">
        <title>Genomic Encyclopedia of Type Strains, Phase IV (KMG-IV): sequencing the most valuable type-strain genomes for metagenomic binning, comparative biology and taxonomic classification.</title>
        <authorList>
            <person name="Goeker M."/>
        </authorList>
    </citation>
    <scope>NUCLEOTIDE SEQUENCE [LARGE SCALE GENOMIC DNA]</scope>
    <source>
        <strain evidence="17 18">DSM 23814</strain>
    </source>
</reference>
<feature type="region of interest" description="Important for the catalytic mechanism of dephosphorylation" evidence="14">
    <location>
        <begin position="265"/>
        <end position="270"/>
    </location>
</feature>
<dbReference type="RefSeq" id="WP_128395968.1">
    <property type="nucleotide sequence ID" value="NZ_SHKO01000001.1"/>
</dbReference>
<evidence type="ECO:0000256" key="3">
    <source>
        <dbReference type="ARBA" id="ARBA00006883"/>
    </source>
</evidence>
<evidence type="ECO:0000256" key="14">
    <source>
        <dbReference type="HAMAP-Rule" id="MF_01249"/>
    </source>
</evidence>
<keyword evidence="18" id="KW-1185">Reference proteome</keyword>
<evidence type="ECO:0000256" key="2">
    <source>
        <dbReference type="ARBA" id="ARBA00001946"/>
    </source>
</evidence>
<dbReference type="Pfam" id="PF02603">
    <property type="entry name" value="Hpr_kinase_N"/>
    <property type="match status" value="1"/>
</dbReference>
<dbReference type="OrthoDB" id="9778803at2"/>
<dbReference type="PANTHER" id="PTHR30305:SF1">
    <property type="entry name" value="HPR KINASE_PHOSPHORYLASE"/>
    <property type="match status" value="1"/>
</dbReference>
<feature type="binding site" evidence="14">
    <location>
        <begin position="155"/>
        <end position="162"/>
    </location>
    <ligand>
        <name>ATP</name>
        <dbReference type="ChEBI" id="CHEBI:30616"/>
    </ligand>
</feature>
<comment type="cofactor">
    <cofactor evidence="2 14">
        <name>Mg(2+)</name>
        <dbReference type="ChEBI" id="CHEBI:18420"/>
    </cofactor>
</comment>
<comment type="domain">
    <text evidence="14">The Walker A ATP-binding motif also binds Pi and PPi.</text>
</comment>
<evidence type="ECO:0000313" key="18">
    <source>
        <dbReference type="Proteomes" id="UP000293398"/>
    </source>
</evidence>
<dbReference type="GO" id="GO:0006109">
    <property type="term" value="P:regulation of carbohydrate metabolic process"/>
    <property type="evidence" value="ECO:0007669"/>
    <property type="project" value="UniProtKB-UniRule"/>
</dbReference>
<feature type="binding site" evidence="14">
    <location>
        <position position="162"/>
    </location>
    <ligand>
        <name>Mg(2+)</name>
        <dbReference type="ChEBI" id="CHEBI:18420"/>
    </ligand>
</feature>
<keyword evidence="10 14" id="KW-0067">ATP-binding</keyword>
<comment type="similarity">
    <text evidence="3 14">Belongs to the HPrK/P family.</text>
</comment>
<dbReference type="InterPro" id="IPR003755">
    <property type="entry name" value="HPr(Ser)_kin/Pase"/>
</dbReference>
<sequence>MLSIQDLAADNDETLRFTWIAGKEGRTRHIQDSAANTSAADLIGHLNVVHPSRIQVFGKEELIFYNRISAVQREKILIELAEGGVPAMILAESLDSPADLVSFCSRSKIPLLSTPVDAAHLIDVLRIYLNKRFAPKTTVHGVFMDVLGLGVLITGESGLGKSELALELISRGHGLVADDAVDFSRTSPTLIEGQCPDLLRNMLEVRGLGLLDIRTIFGETSVRRKMRLKLIVHLVRANSEKFERLPIQDQTQDLLGIPIRRVMLQVAAGRNLAVLVEAAVRNTILKLRGIDTLGEFMERQAAAIMENSNL</sequence>
<evidence type="ECO:0000256" key="1">
    <source>
        <dbReference type="ARBA" id="ARBA00001120"/>
    </source>
</evidence>
<dbReference type="InterPro" id="IPR028979">
    <property type="entry name" value="Ser_kin/Pase_Hpr-like_N_sf"/>
</dbReference>
<comment type="caution">
    <text evidence="17">The sequence shown here is derived from an EMBL/GenBank/DDBJ whole genome shotgun (WGS) entry which is preliminary data.</text>
</comment>
<evidence type="ECO:0000256" key="11">
    <source>
        <dbReference type="ARBA" id="ARBA00022842"/>
    </source>
</evidence>
<comment type="function">
    <text evidence="14">Catalyzes the ATP- as well as the pyrophosphate-dependent phosphorylation of a specific serine residue in HPr, a phosphocarrier protein of the phosphoenolpyruvate-dependent sugar phosphotransferase system (PTS). HprK/P also catalyzes the pyrophosphate-producing, inorganic phosphate-dependent dephosphorylation (phosphorolysis) of seryl-phosphorylated HPr (P-Ser-HPr).</text>
</comment>
<comment type="catalytic activity">
    <reaction evidence="1 14">
        <text>[HPr protein]-L-serine + ATP = [HPr protein]-O-phospho-L-serine + ADP + H(+)</text>
        <dbReference type="Rhea" id="RHEA:46600"/>
        <dbReference type="Rhea" id="RHEA-COMP:11602"/>
        <dbReference type="Rhea" id="RHEA-COMP:11603"/>
        <dbReference type="ChEBI" id="CHEBI:15378"/>
        <dbReference type="ChEBI" id="CHEBI:29999"/>
        <dbReference type="ChEBI" id="CHEBI:30616"/>
        <dbReference type="ChEBI" id="CHEBI:83421"/>
        <dbReference type="ChEBI" id="CHEBI:456216"/>
    </reaction>
</comment>
<feature type="active site" evidence="14">
    <location>
        <position position="140"/>
    </location>
</feature>
<accession>A0A4Q7VRS6</accession>
<dbReference type="AlphaFoldDB" id="A0A4Q7VRS6"/>
<comment type="subunit">
    <text evidence="4 14">Homohexamer.</text>
</comment>
<dbReference type="Gene3D" id="3.40.50.300">
    <property type="entry name" value="P-loop containing nucleotide triphosphate hydrolases"/>
    <property type="match status" value="1"/>
</dbReference>
<keyword evidence="9 14" id="KW-0418">Kinase</keyword>
<feature type="region of interest" description="Important for the catalytic mechanism of both phosphorylation and dephosphorylation" evidence="14">
    <location>
        <begin position="203"/>
        <end position="212"/>
    </location>
</feature>
<feature type="binding site" evidence="14">
    <location>
        <position position="204"/>
    </location>
    <ligand>
        <name>Mg(2+)</name>
        <dbReference type="ChEBI" id="CHEBI:18420"/>
    </ligand>
</feature>
<evidence type="ECO:0000256" key="10">
    <source>
        <dbReference type="ARBA" id="ARBA00022840"/>
    </source>
</evidence>
<dbReference type="Proteomes" id="UP000293398">
    <property type="component" value="Unassembled WGS sequence"/>
</dbReference>
<evidence type="ECO:0000259" key="16">
    <source>
        <dbReference type="Pfam" id="PF07475"/>
    </source>
</evidence>
<evidence type="ECO:0000256" key="7">
    <source>
        <dbReference type="ARBA" id="ARBA00022723"/>
    </source>
</evidence>
<protein>
    <recommendedName>
        <fullName evidence="14">HPr kinase/phosphorylase</fullName>
        <shortName evidence="14">HPrK/P</shortName>
        <ecNumber evidence="14">2.7.11.-</ecNumber>
        <ecNumber evidence="14">2.7.4.-</ecNumber>
    </recommendedName>
    <alternativeName>
        <fullName evidence="14">HPr(Ser) kinase/phosphorylase</fullName>
    </alternativeName>
</protein>
<keyword evidence="12 14" id="KW-0511">Multifunctional enzyme</keyword>
<dbReference type="InterPro" id="IPR027417">
    <property type="entry name" value="P-loop_NTPase"/>
</dbReference>
<dbReference type="HAMAP" id="MF_01249">
    <property type="entry name" value="HPr_kinase"/>
    <property type="match status" value="1"/>
</dbReference>
<evidence type="ECO:0000259" key="15">
    <source>
        <dbReference type="Pfam" id="PF02603"/>
    </source>
</evidence>
<evidence type="ECO:0000256" key="6">
    <source>
        <dbReference type="ARBA" id="ARBA00022679"/>
    </source>
</evidence>
<keyword evidence="11 14" id="KW-0460">Magnesium</keyword>
<keyword evidence="7 14" id="KW-0479">Metal-binding</keyword>
<evidence type="ECO:0000256" key="13">
    <source>
        <dbReference type="ARBA" id="ARBA00047657"/>
    </source>
</evidence>
<dbReference type="SUPFAM" id="SSF75138">
    <property type="entry name" value="HprK N-terminal domain-like"/>
    <property type="match status" value="1"/>
</dbReference>
<evidence type="ECO:0000256" key="8">
    <source>
        <dbReference type="ARBA" id="ARBA00022741"/>
    </source>
</evidence>